<feature type="region of interest" description="Disordered" evidence="8">
    <location>
        <begin position="525"/>
        <end position="615"/>
    </location>
</feature>
<feature type="compositionally biased region" description="Polar residues" evidence="8">
    <location>
        <begin position="591"/>
        <end position="603"/>
    </location>
</feature>
<name>A0AAD8KWH1_TARER</name>
<protein>
    <recommendedName>
        <fullName evidence="1">RNA-directed DNA polymerase</fullName>
        <ecNumber evidence="1">2.7.7.49</ecNumber>
    </recommendedName>
</protein>
<dbReference type="GO" id="GO:0003676">
    <property type="term" value="F:nucleic acid binding"/>
    <property type="evidence" value="ECO:0007669"/>
    <property type="project" value="InterPro"/>
</dbReference>
<feature type="region of interest" description="Disordered" evidence="8">
    <location>
        <begin position="2389"/>
        <end position="2449"/>
    </location>
</feature>
<evidence type="ECO:0000313" key="10">
    <source>
        <dbReference type="EMBL" id="KAK1429924.1"/>
    </source>
</evidence>
<dbReference type="EC" id="2.7.7.49" evidence="1"/>
<dbReference type="InterPro" id="IPR021109">
    <property type="entry name" value="Peptidase_aspartic_dom_sf"/>
</dbReference>
<evidence type="ECO:0000313" key="11">
    <source>
        <dbReference type="Proteomes" id="UP001229421"/>
    </source>
</evidence>
<dbReference type="GO" id="GO:0015074">
    <property type="term" value="P:DNA integration"/>
    <property type="evidence" value="ECO:0007669"/>
    <property type="project" value="InterPro"/>
</dbReference>
<keyword evidence="6" id="KW-0378">Hydrolase</keyword>
<evidence type="ECO:0000256" key="2">
    <source>
        <dbReference type="ARBA" id="ARBA00022679"/>
    </source>
</evidence>
<dbReference type="InterPro" id="IPR046796">
    <property type="entry name" value="Transposase_32_dom"/>
</dbReference>
<evidence type="ECO:0000259" key="9">
    <source>
        <dbReference type="PROSITE" id="PS50994"/>
    </source>
</evidence>
<dbReference type="Gene3D" id="1.10.340.70">
    <property type="match status" value="1"/>
</dbReference>
<feature type="compositionally biased region" description="Low complexity" evidence="8">
    <location>
        <begin position="604"/>
        <end position="615"/>
    </location>
</feature>
<dbReference type="InterPro" id="IPR043128">
    <property type="entry name" value="Rev_trsase/Diguanyl_cyclase"/>
</dbReference>
<evidence type="ECO:0000256" key="1">
    <source>
        <dbReference type="ARBA" id="ARBA00012493"/>
    </source>
</evidence>
<proteinExistence type="predicted"/>
<feature type="compositionally biased region" description="Acidic residues" evidence="8">
    <location>
        <begin position="2415"/>
        <end position="2434"/>
    </location>
</feature>
<feature type="compositionally biased region" description="Polar residues" evidence="8">
    <location>
        <begin position="1"/>
        <end position="11"/>
    </location>
</feature>
<feature type="compositionally biased region" description="Basic and acidic residues" evidence="8">
    <location>
        <begin position="17"/>
        <end position="33"/>
    </location>
</feature>
<dbReference type="Gene3D" id="3.10.10.10">
    <property type="entry name" value="HIV Type 1 Reverse Transcriptase, subunit A, domain 1"/>
    <property type="match status" value="1"/>
</dbReference>
<sequence length="2645" mass="299904">MRTRNSQSSSPLAFDPEIERAARRNRILHRENKVISSPVSTMNPSMPPPPPTLGQTTPSTPPSSTPQPNNTTLPTGTQPNPVFSYTSLDTIPPFSAFFPSSGQSSSTQQPNPQSSYIVHTTPSFQQPGQPEVQSSPYSAWQDPGAGGDVHNDGFTEEYMRYDDDGYAYMGEGNAGEYNYGQGQGFVRPQLQVVPHQLQPQGPPRPQFQRPILQQQAGFGFQQQPPQFVPHQPVQRPMGPPRPRVRLGVPRRHNWEAARGIEAHFRPVITNNPSPVVIPQNHQGRTFEVRTNSLQSLPKYKGLATEEPYFHLEAYDSICNTIGGQGFSSDDVKLVLFQFSLEDRAKRWFYTLPSASIYTWAEMQQRFLEEFFTAQKTNDARRGLRSFQQQSGEMFHEAFERFNLMIKNCPHHGIDLWELLNAFHEGLHSEDARDLMSITNGTFGTNYEQDDWAFLEQMAVTSKRKAQSSRGARPVITRAPVHAVDDGNVQTTNQVYNVCTNCNELGHTVDDCTMTLEQIEEVNAIQGQGGGGRNYNMNSNTYHPGLRNHPNFSYGNPANQSNPNFQGKPQGNYVPRQQYQSPQGNYRGGNNQGWQRPFQATSNDQGNASGQASSSGNEVMDMLKSMQQEMQRRNQFDEARAQKDDIRDKAIQSLTNQMGQLATDVANLKKNKGQLPSDTKVNPSHSTTRNVSINHVNVLRSGKEYKKPVSSDLIEGVVEDITGMESDEEEPMFQNNVLKENTFAKPFAKPVSKENMNQNDKEVDQSQVPFPSALVDPGKKNVISHTSLEKDELLDVFKQVKVNIPLLEAIKKIPAYAKFLKELCTLKRKGKVPTRVNLTERVSAVLMGDLPPKLQDPGTPLIDIQVGNFKMSKALLDLGAGVSILPGSLYDQYDFGPLKRVDTTVVLADSSHKVPRGIVRDVIVQVKEFYYPVDFLVLDYASVDPNQSPTVILGRPFLSTAHARIDCRFGTVKMAFGNRQMVLNVFTNNSHFNESDECYMVDLIDRCDPHAYEEDSVEACVCDFSEQVQVCALRMEEQKQEVLATQEGRPPWSHQFENLPAEINSDTRPSLECPPKVDLKLLPDHLKYVFLGEDETLPVIIASNLEEEQEHKLMQVLEANKAAIGWTIADLKGISPSIVMHKIITNEDAKPTREAQRRLNPNLKEVVKKEVIKWLDAGIIYPISDSAWVSPTQVVPKKAGIQVIKDENGEQIATRPVTGWRVCIDYRKLNSATSKDHFPLPFIDQIIEKLSGQKFYCFLDGYSGYNQVAIHPEDQHKTTFTCPYGTFAFRRMPFGLCNAPATFQRCMMSIFSDMVGDTLEVFMDDFSVFGQTFETCLNELEKVLKRCVETNLVLSWEKSHFMVQEGIVLGHVVSKRGMEVDRAKIQVISSLPPPTNIKGVRSFLGHAGFYRRFIKGFSVITKPLCNLLLKDVPFEFTNECLQAFCVLKEQLVQAPILQPPDWTKPFEIMCDASDNTIGAVLGQRIDKKPVVIYYASKTLSETQLNYTTTEKELLAVVYALEKFRSYIWGSKVVVYSDHSAVRHLMAKKDAKPRLIRWVLLLQEFDLEIRDKKGCENVVADHLSRIPLEGVDDTSEINEQFPDEYLLTVSLAPWYAHFVNYLANGVMPQHWVKKRRQQFLAQVKQYIWDEPDLFKIGADQILRRCVPEDEVKEILTHAHSSACGGHFSGQKTGYKVLTCGFYWPTIFKDASEYAKNCVNCQKMGSISKRDEMPLQPILVVDIFDVWGIDFMGPFPNSCGYLYILVAVDYVSKWVEAIATRTNDHAVVCKFVQSNIFARFGIPRVIISDGGSHFKNFNFGKLLKRYNVNHRIATPYHPQTSGQVEVSNRQIKEILMKTVRVDRKDWSVKLDDALWAYRTAYKTPIGTTPYRLVYGKGCHLPMELAHRALWAIKSVNMEYNEAGGLRKLKLCELEEIRDEAYECASAYKDKLKRVHDAKLRKRVFEEGQKVWLYNSRLKFFPGKLKSKWMGPYVIVRVGQFGEVEIEDTKDQVRQVVNGHRLKPYLEGNDINMLEVDTMSYLLHPLEDVFRKFVVIKWVLGCLQVVGVLLFYKAKMPRGKKGKEVAESSRQATAHQSKRRAVDQDPEEEALGRGPKPEWTSGLLTSQHEGWQAELFHDQMNALTQHKDAFICEKEVKGELFELFGIIEKFEALGWEAALRCYDGEVKTLFDTEIQEWVATLKCPPFNHPSKMRLIGTVNGIEVEMSFDTLRRVAKFDSKPANHYMYPNLDDLYYHPDKHPRWNAMLDALFLPGTTHGKLYRKNLQIEAKLLLIICQLNVIPRRGDKVEVRYPEVPILYMLMKGTPLVPFRFLAMNNIWISRNSSERKIIPHCRLITALLKKYGAIEAGDKGSYKKSKPLDLRNLGPGWEYKETERDHRLKSEGQRWRELKDDAPPLGPGEEENVDSEEAPSGDDDYQDDANITAGGSGPRSGEFGFGAQSGYIGSAFDYAQQPYDHNWAHFGTMEQVVERRRPPAFSEWSDCNQMLFDHQTFMGASVERALKRNNDSQLDRDRAQFYAHEMEMNNCYNDDRNRRMRDDYLGGRPITPDPPIVDYTTLSPYDGSGYYPVPPLHQSQWVDPRTGQWMNYQTGGEGSSTQSQQAEGAGGEDEDSGAFGMGALGSVVRSLFGL</sequence>
<dbReference type="SUPFAM" id="SSF56672">
    <property type="entry name" value="DNA/RNA polymerases"/>
    <property type="match status" value="1"/>
</dbReference>
<dbReference type="FunFam" id="3.30.70.270:FF:000020">
    <property type="entry name" value="Transposon Tf2-6 polyprotein-like Protein"/>
    <property type="match status" value="1"/>
</dbReference>
<dbReference type="CDD" id="cd00303">
    <property type="entry name" value="retropepsin_like"/>
    <property type="match status" value="1"/>
</dbReference>
<dbReference type="PANTHER" id="PTHR37984">
    <property type="entry name" value="PROTEIN CBG26694"/>
    <property type="match status" value="1"/>
</dbReference>
<dbReference type="CDD" id="cd09274">
    <property type="entry name" value="RNase_HI_RT_Ty3"/>
    <property type="match status" value="1"/>
</dbReference>
<dbReference type="Pfam" id="PF00665">
    <property type="entry name" value="rve"/>
    <property type="match status" value="1"/>
</dbReference>
<dbReference type="InterPro" id="IPR005162">
    <property type="entry name" value="Retrotrans_gag_dom"/>
</dbReference>
<dbReference type="Pfam" id="PF03732">
    <property type="entry name" value="Retrotrans_gag"/>
    <property type="match status" value="1"/>
</dbReference>
<evidence type="ECO:0000256" key="8">
    <source>
        <dbReference type="SAM" id="MobiDB-lite"/>
    </source>
</evidence>
<dbReference type="InterPro" id="IPR000477">
    <property type="entry name" value="RT_dom"/>
</dbReference>
<gene>
    <name evidence="10" type="ORF">QVD17_12274</name>
</gene>
<dbReference type="Pfam" id="PF17921">
    <property type="entry name" value="Integrase_H2C2"/>
    <property type="match status" value="1"/>
</dbReference>
<evidence type="ECO:0000256" key="7">
    <source>
        <dbReference type="ARBA" id="ARBA00022918"/>
    </source>
</evidence>
<dbReference type="Proteomes" id="UP001229421">
    <property type="component" value="Unassembled WGS sequence"/>
</dbReference>
<keyword evidence="5" id="KW-0255">Endonuclease</keyword>
<dbReference type="Pfam" id="PF20167">
    <property type="entry name" value="Transposase_32"/>
    <property type="match status" value="1"/>
</dbReference>
<keyword evidence="11" id="KW-1185">Reference proteome</keyword>
<dbReference type="InterPro" id="IPR050951">
    <property type="entry name" value="Retrovirus_Pol_polyprotein"/>
</dbReference>
<dbReference type="PROSITE" id="PS50994">
    <property type="entry name" value="INTEGRASE"/>
    <property type="match status" value="1"/>
</dbReference>
<accession>A0AAD8KWH1</accession>
<dbReference type="Gene3D" id="2.40.70.10">
    <property type="entry name" value="Acid Proteases"/>
    <property type="match status" value="1"/>
</dbReference>
<dbReference type="GO" id="GO:0003964">
    <property type="term" value="F:RNA-directed DNA polymerase activity"/>
    <property type="evidence" value="ECO:0007669"/>
    <property type="project" value="UniProtKB-KW"/>
</dbReference>
<dbReference type="SUPFAM" id="SSF53098">
    <property type="entry name" value="Ribonuclease H-like"/>
    <property type="match status" value="1"/>
</dbReference>
<dbReference type="Gene3D" id="3.30.70.270">
    <property type="match status" value="2"/>
</dbReference>
<feature type="compositionally biased region" description="Polar residues" evidence="8">
    <location>
        <begin position="116"/>
        <end position="138"/>
    </location>
</feature>
<dbReference type="PANTHER" id="PTHR37984:SF5">
    <property type="entry name" value="PROTEIN NYNRIN-LIKE"/>
    <property type="match status" value="1"/>
</dbReference>
<evidence type="ECO:0000256" key="4">
    <source>
        <dbReference type="ARBA" id="ARBA00022722"/>
    </source>
</evidence>
<feature type="compositionally biased region" description="Polar residues" evidence="8">
    <location>
        <begin position="549"/>
        <end position="584"/>
    </location>
</feature>
<organism evidence="10 11">
    <name type="scientific">Tagetes erecta</name>
    <name type="common">African marigold</name>
    <dbReference type="NCBI Taxonomy" id="13708"/>
    <lineage>
        <taxon>Eukaryota</taxon>
        <taxon>Viridiplantae</taxon>
        <taxon>Streptophyta</taxon>
        <taxon>Embryophyta</taxon>
        <taxon>Tracheophyta</taxon>
        <taxon>Spermatophyta</taxon>
        <taxon>Magnoliopsida</taxon>
        <taxon>eudicotyledons</taxon>
        <taxon>Gunneridae</taxon>
        <taxon>Pentapetalae</taxon>
        <taxon>asterids</taxon>
        <taxon>campanulids</taxon>
        <taxon>Asterales</taxon>
        <taxon>Asteraceae</taxon>
        <taxon>Asteroideae</taxon>
        <taxon>Heliantheae alliance</taxon>
        <taxon>Tageteae</taxon>
        <taxon>Tagetes</taxon>
    </lineage>
</organism>
<keyword evidence="2" id="KW-0808">Transferase</keyword>
<dbReference type="InterPro" id="IPR036397">
    <property type="entry name" value="RNaseH_sf"/>
</dbReference>
<dbReference type="InterPro" id="IPR041588">
    <property type="entry name" value="Integrase_H2C2"/>
</dbReference>
<dbReference type="GO" id="GO:0004519">
    <property type="term" value="F:endonuclease activity"/>
    <property type="evidence" value="ECO:0007669"/>
    <property type="project" value="UniProtKB-KW"/>
</dbReference>
<evidence type="ECO:0000256" key="3">
    <source>
        <dbReference type="ARBA" id="ARBA00022695"/>
    </source>
</evidence>
<dbReference type="GO" id="GO:0016787">
    <property type="term" value="F:hydrolase activity"/>
    <property type="evidence" value="ECO:0007669"/>
    <property type="project" value="UniProtKB-KW"/>
</dbReference>
<feature type="region of interest" description="Disordered" evidence="8">
    <location>
        <begin position="2078"/>
        <end position="2115"/>
    </location>
</feature>
<keyword evidence="7" id="KW-0695">RNA-directed DNA polymerase</keyword>
<evidence type="ECO:0000256" key="5">
    <source>
        <dbReference type="ARBA" id="ARBA00022759"/>
    </source>
</evidence>
<feature type="region of interest" description="Disordered" evidence="8">
    <location>
        <begin position="2598"/>
        <end position="2631"/>
    </location>
</feature>
<feature type="domain" description="Integrase catalytic" evidence="9">
    <location>
        <begin position="1730"/>
        <end position="1894"/>
    </location>
</feature>
<feature type="compositionally biased region" description="Basic and acidic residues" evidence="8">
    <location>
        <begin position="2389"/>
        <end position="2409"/>
    </location>
</feature>
<feature type="compositionally biased region" description="Low complexity" evidence="8">
    <location>
        <begin position="66"/>
        <end position="81"/>
    </location>
</feature>
<dbReference type="Pfam" id="PF17917">
    <property type="entry name" value="RT_RNaseH"/>
    <property type="match status" value="1"/>
</dbReference>
<dbReference type="CDD" id="cd01647">
    <property type="entry name" value="RT_LTR"/>
    <property type="match status" value="1"/>
</dbReference>
<dbReference type="InterPro" id="IPR041373">
    <property type="entry name" value="RT_RNaseH"/>
</dbReference>
<keyword evidence="3" id="KW-0548">Nucleotidyltransferase</keyword>
<dbReference type="InterPro" id="IPR001584">
    <property type="entry name" value="Integrase_cat-core"/>
</dbReference>
<dbReference type="InterPro" id="IPR043502">
    <property type="entry name" value="DNA/RNA_pol_sf"/>
</dbReference>
<evidence type="ECO:0000256" key="6">
    <source>
        <dbReference type="ARBA" id="ARBA00022801"/>
    </source>
</evidence>
<dbReference type="Gene3D" id="3.30.420.10">
    <property type="entry name" value="Ribonuclease H-like superfamily/Ribonuclease H"/>
    <property type="match status" value="1"/>
</dbReference>
<dbReference type="InterPro" id="IPR012337">
    <property type="entry name" value="RNaseH-like_sf"/>
</dbReference>
<dbReference type="EMBL" id="JAUHHV010000003">
    <property type="protein sequence ID" value="KAK1429924.1"/>
    <property type="molecule type" value="Genomic_DNA"/>
</dbReference>
<feature type="region of interest" description="Disordered" evidence="8">
    <location>
        <begin position="1"/>
        <end position="144"/>
    </location>
</feature>
<keyword evidence="4" id="KW-0540">Nuclease</keyword>
<dbReference type="SUPFAM" id="SSF50630">
    <property type="entry name" value="Acid proteases"/>
    <property type="match status" value="1"/>
</dbReference>
<dbReference type="Pfam" id="PF00078">
    <property type="entry name" value="RVT_1"/>
    <property type="match status" value="1"/>
</dbReference>
<comment type="caution">
    <text evidence="10">The sequence shown here is derived from an EMBL/GenBank/DDBJ whole genome shotgun (WGS) entry which is preliminary data.</text>
</comment>
<feature type="compositionally biased region" description="Low complexity" evidence="8">
    <location>
        <begin position="92"/>
        <end position="115"/>
    </location>
</feature>
<reference evidence="10" key="1">
    <citation type="journal article" date="2023" name="bioRxiv">
        <title>Improved chromosome-level genome assembly for marigold (Tagetes erecta).</title>
        <authorList>
            <person name="Jiang F."/>
            <person name="Yuan L."/>
            <person name="Wang S."/>
            <person name="Wang H."/>
            <person name="Xu D."/>
            <person name="Wang A."/>
            <person name="Fan W."/>
        </authorList>
    </citation>
    <scope>NUCLEOTIDE SEQUENCE</scope>
    <source>
        <strain evidence="10">WSJ</strain>
        <tissue evidence="10">Leaf</tissue>
    </source>
</reference>